<reference evidence="9 10" key="1">
    <citation type="submission" date="2019-07" db="EMBL/GenBank/DDBJ databases">
        <title>Complete Genome Sequence and Methylome Analysis of Nocardia otitidis-caviarum NEB252.</title>
        <authorList>
            <person name="Fomenkov A."/>
            <person name="Anton B.P."/>
            <person name="Vincze T."/>
            <person name="Roberts R.J."/>
        </authorList>
    </citation>
    <scope>NUCLEOTIDE SEQUENCE [LARGE SCALE GENOMIC DNA]</scope>
    <source>
        <strain evidence="9 10">NEB252</strain>
    </source>
</reference>
<dbReference type="SUPFAM" id="SSF56112">
    <property type="entry name" value="Protein kinase-like (PK-like)"/>
    <property type="match status" value="1"/>
</dbReference>
<keyword evidence="7" id="KW-1133">Transmembrane helix</keyword>
<evidence type="ECO:0000256" key="4">
    <source>
        <dbReference type="ARBA" id="ARBA00022741"/>
    </source>
</evidence>
<evidence type="ECO:0000256" key="3">
    <source>
        <dbReference type="ARBA" id="ARBA00022679"/>
    </source>
</evidence>
<dbReference type="InterPro" id="IPR011009">
    <property type="entry name" value="Kinase-like_dom_sf"/>
</dbReference>
<dbReference type="GO" id="GO:0004674">
    <property type="term" value="F:protein serine/threonine kinase activity"/>
    <property type="evidence" value="ECO:0007669"/>
    <property type="project" value="UniProtKB-KW"/>
</dbReference>
<dbReference type="EMBL" id="CP041695">
    <property type="protein sequence ID" value="QDP81063.1"/>
    <property type="molecule type" value="Genomic_DNA"/>
</dbReference>
<dbReference type="Proteomes" id="UP000317039">
    <property type="component" value="Chromosome"/>
</dbReference>
<feature type="transmembrane region" description="Helical" evidence="7">
    <location>
        <begin position="294"/>
        <end position="315"/>
    </location>
</feature>
<keyword evidence="6" id="KW-0067">ATP-binding</keyword>
<dbReference type="Gene3D" id="3.30.200.20">
    <property type="entry name" value="Phosphorylase Kinase, domain 1"/>
    <property type="match status" value="1"/>
</dbReference>
<keyword evidence="7" id="KW-0472">Membrane</keyword>
<keyword evidence="5 9" id="KW-0418">Kinase</keyword>
<gene>
    <name evidence="9" type="ORF">FOH10_22425</name>
</gene>
<sequence length="481" mass="51290">MRAVTPGAVVAGYRIERRLGTGGTGSVHLARHPRLPRHDAVKVLSRGADPEFRARFLREADLAGRLDHPNIVAIYDCGGEGDMLWIAMQYVDGSDAAELVRRHRGGLPAERAVAIVTGAARGLDHAHRAGLLHRDVKPANILVERGAPGAERVLVTDFGIARATTETDARTAAGRLLATLAFAAPEQINGGDLDPRTDVYALGCTLYQLLTGSVPFPRETAAAVMNAHLTAPRPRPTDIVPDLPSGLDIVIARAMATNPQERYGSCGELAAAAAAALRGELVASPLTRRRNRRAFAIAAVGAAALIVISGAVVVAQRVGGSHEKPVATPPITSAVSPWGTAGFIVDAFPGLLPATPSDRGHDDLRCTAADNANEAVAADVVLEQPRIVCIGRVSALWVSCRRDRSPMPIEDPPARVIGRESWSRASGSGHLIWSDLTTDGVERGRLDIWFDDDDREFCKLWTTGAGSGRELYDRWWPTAPI</sequence>
<dbReference type="GO" id="GO:0005524">
    <property type="term" value="F:ATP binding"/>
    <property type="evidence" value="ECO:0007669"/>
    <property type="project" value="UniProtKB-KW"/>
</dbReference>
<evidence type="ECO:0000256" key="6">
    <source>
        <dbReference type="ARBA" id="ARBA00022840"/>
    </source>
</evidence>
<feature type="domain" description="Protein kinase" evidence="8">
    <location>
        <begin position="13"/>
        <end position="277"/>
    </location>
</feature>
<keyword evidence="3" id="KW-0808">Transferase</keyword>
<dbReference type="AlphaFoldDB" id="A0A516NQ97"/>
<dbReference type="Pfam" id="PF00069">
    <property type="entry name" value="Pkinase"/>
    <property type="match status" value="1"/>
</dbReference>
<dbReference type="InterPro" id="IPR008271">
    <property type="entry name" value="Ser/Thr_kinase_AS"/>
</dbReference>
<dbReference type="EC" id="2.7.11.1" evidence="1"/>
<keyword evidence="4" id="KW-0547">Nucleotide-binding</keyword>
<evidence type="ECO:0000256" key="7">
    <source>
        <dbReference type="SAM" id="Phobius"/>
    </source>
</evidence>
<dbReference type="GeneID" id="80335119"/>
<evidence type="ECO:0000256" key="5">
    <source>
        <dbReference type="ARBA" id="ARBA00022777"/>
    </source>
</evidence>
<organism evidence="9 10">
    <name type="scientific">Nocardia otitidiscaviarum</name>
    <dbReference type="NCBI Taxonomy" id="1823"/>
    <lineage>
        <taxon>Bacteria</taxon>
        <taxon>Bacillati</taxon>
        <taxon>Actinomycetota</taxon>
        <taxon>Actinomycetes</taxon>
        <taxon>Mycobacteriales</taxon>
        <taxon>Nocardiaceae</taxon>
        <taxon>Nocardia</taxon>
    </lineage>
</organism>
<evidence type="ECO:0000313" key="9">
    <source>
        <dbReference type="EMBL" id="QDP81063.1"/>
    </source>
</evidence>
<dbReference type="SMART" id="SM00220">
    <property type="entry name" value="S_TKc"/>
    <property type="match status" value="1"/>
</dbReference>
<accession>A0A516NQ97</accession>
<dbReference type="KEGG" id="nod:FOH10_22425"/>
<protein>
    <recommendedName>
        <fullName evidence="1">non-specific serine/threonine protein kinase</fullName>
        <ecNumber evidence="1">2.7.11.1</ecNumber>
    </recommendedName>
</protein>
<name>A0A516NQ97_9NOCA</name>
<dbReference type="InterPro" id="IPR000719">
    <property type="entry name" value="Prot_kinase_dom"/>
</dbReference>
<dbReference type="PANTHER" id="PTHR43289">
    <property type="entry name" value="MITOGEN-ACTIVATED PROTEIN KINASE KINASE KINASE 20-RELATED"/>
    <property type="match status" value="1"/>
</dbReference>
<dbReference type="PROSITE" id="PS00108">
    <property type="entry name" value="PROTEIN_KINASE_ST"/>
    <property type="match status" value="1"/>
</dbReference>
<dbReference type="RefSeq" id="WP_143982204.1">
    <property type="nucleotide sequence ID" value="NZ_CP041695.1"/>
</dbReference>
<proteinExistence type="predicted"/>
<evidence type="ECO:0000256" key="2">
    <source>
        <dbReference type="ARBA" id="ARBA00022527"/>
    </source>
</evidence>
<dbReference type="Gene3D" id="1.10.510.10">
    <property type="entry name" value="Transferase(Phosphotransferase) domain 1"/>
    <property type="match status" value="1"/>
</dbReference>
<dbReference type="PANTHER" id="PTHR43289:SF6">
    <property type="entry name" value="SERINE_THREONINE-PROTEIN KINASE NEKL-3"/>
    <property type="match status" value="1"/>
</dbReference>
<dbReference type="PROSITE" id="PS50011">
    <property type="entry name" value="PROTEIN_KINASE_DOM"/>
    <property type="match status" value="1"/>
</dbReference>
<dbReference type="CDD" id="cd14014">
    <property type="entry name" value="STKc_PknB_like"/>
    <property type="match status" value="1"/>
</dbReference>
<evidence type="ECO:0000259" key="8">
    <source>
        <dbReference type="PROSITE" id="PS50011"/>
    </source>
</evidence>
<evidence type="ECO:0000313" key="10">
    <source>
        <dbReference type="Proteomes" id="UP000317039"/>
    </source>
</evidence>
<keyword evidence="7" id="KW-0812">Transmembrane</keyword>
<keyword evidence="2 9" id="KW-0723">Serine/threonine-protein kinase</keyword>
<evidence type="ECO:0000256" key="1">
    <source>
        <dbReference type="ARBA" id="ARBA00012513"/>
    </source>
</evidence>